<feature type="compositionally biased region" description="Low complexity" evidence="1">
    <location>
        <begin position="133"/>
        <end position="155"/>
    </location>
</feature>
<sequence>MCCLNYTILGITLNDYMPCIIRAHGISALPLRQLISQLRLNRQLRGEYFRAAVNIKSQEKTGKYGTAYALHPKIVELITDETKIEGLKAESNRLLGAPIPLPVGRPEEEPVPLGFTPEGIPFYSEAEKDRLLAPAAAETPAAAEPAAAAAAPAAPTEEKKEPTKPLDLDF</sequence>
<organism evidence="2">
    <name type="scientific">marine sediment metagenome</name>
    <dbReference type="NCBI Taxonomy" id="412755"/>
    <lineage>
        <taxon>unclassified sequences</taxon>
        <taxon>metagenomes</taxon>
        <taxon>ecological metagenomes</taxon>
    </lineage>
</organism>
<comment type="caution">
    <text evidence="2">The sequence shown here is derived from an EMBL/GenBank/DDBJ whole genome shotgun (WGS) entry which is preliminary data.</text>
</comment>
<feature type="compositionally biased region" description="Basic and acidic residues" evidence="1">
    <location>
        <begin position="156"/>
        <end position="170"/>
    </location>
</feature>
<gene>
    <name evidence="2" type="ORF">S12H4_00952</name>
</gene>
<dbReference type="EMBL" id="BARW01000159">
    <property type="protein sequence ID" value="GAI60378.1"/>
    <property type="molecule type" value="Genomic_DNA"/>
</dbReference>
<evidence type="ECO:0000313" key="2">
    <source>
        <dbReference type="EMBL" id="GAI60378.1"/>
    </source>
</evidence>
<feature type="region of interest" description="Disordered" evidence="1">
    <location>
        <begin position="131"/>
        <end position="170"/>
    </location>
</feature>
<dbReference type="AlphaFoldDB" id="X1PWT7"/>
<proteinExistence type="predicted"/>
<name>X1PWT7_9ZZZZ</name>
<evidence type="ECO:0000256" key="1">
    <source>
        <dbReference type="SAM" id="MobiDB-lite"/>
    </source>
</evidence>
<reference evidence="2" key="1">
    <citation type="journal article" date="2014" name="Front. Microbiol.">
        <title>High frequency of phylogenetically diverse reductive dehalogenase-homologous genes in deep subseafloor sedimentary metagenomes.</title>
        <authorList>
            <person name="Kawai M."/>
            <person name="Futagami T."/>
            <person name="Toyoda A."/>
            <person name="Takaki Y."/>
            <person name="Nishi S."/>
            <person name="Hori S."/>
            <person name="Arai W."/>
            <person name="Tsubouchi T."/>
            <person name="Morono Y."/>
            <person name="Uchiyama I."/>
            <person name="Ito T."/>
            <person name="Fujiyama A."/>
            <person name="Inagaki F."/>
            <person name="Takami H."/>
        </authorList>
    </citation>
    <scope>NUCLEOTIDE SEQUENCE</scope>
    <source>
        <strain evidence="2">Expedition CK06-06</strain>
    </source>
</reference>
<protein>
    <submittedName>
        <fullName evidence="2">Uncharacterized protein</fullName>
    </submittedName>
</protein>
<accession>X1PWT7</accession>